<gene>
    <name evidence="7" type="ORF">BD833_110136</name>
</gene>
<dbReference type="Proteomes" id="UP000322499">
    <property type="component" value="Unassembled WGS sequence"/>
</dbReference>
<sequence>MDVDLAQLRTLVAVIDEGTLEAAARRLHVTPSAVSQRLRALEVATGRVLVQRTRPAAVTAAGEPVLRLARQVGLLVADTGRQLDPAGTGVAVVPIAVNADSMATWALPALAPLAEEICLDLHSSDQSHTSSLLRAGTVMGAVTSDAEPVAGCRVTPLGRMRYLPCAAPGFADRWFPHGPDPAALRRAPVVVFDRRDDLQHAYLRRHLGTTADVPVHHIPSSADFLSAVAFGFGWGMLPELQLDDRQLLGETRPIASFDPGGAIDVELHWQQWRLRSAPLDRVAEALVHAARARLGG</sequence>
<dbReference type="PANTHER" id="PTHR30579:SF2">
    <property type="entry name" value="HTH-TYPE TRANSCRIPTIONAL REGULATOR ARGP"/>
    <property type="match status" value="1"/>
</dbReference>
<dbReference type="Gene3D" id="3.40.190.290">
    <property type="match status" value="1"/>
</dbReference>
<dbReference type="EMBL" id="VNHW01000010">
    <property type="protein sequence ID" value="TYP86245.1"/>
    <property type="molecule type" value="Genomic_DNA"/>
</dbReference>
<comment type="caution">
    <text evidence="7">The sequence shown here is derived from an EMBL/GenBank/DDBJ whole genome shotgun (WGS) entry which is preliminary data.</text>
</comment>
<evidence type="ECO:0000256" key="3">
    <source>
        <dbReference type="ARBA" id="ARBA00023125"/>
    </source>
</evidence>
<dbReference type="NCBIfam" id="NF002964">
    <property type="entry name" value="PRK03635.1"/>
    <property type="match status" value="1"/>
</dbReference>
<dbReference type="InterPro" id="IPR000847">
    <property type="entry name" value="LysR_HTH_N"/>
</dbReference>
<dbReference type="InterPro" id="IPR017685">
    <property type="entry name" value="ArgP"/>
</dbReference>
<name>A0A5S5CRL6_9ACTN</name>
<dbReference type="PANTHER" id="PTHR30579">
    <property type="entry name" value="TRANSCRIPTIONAL REGULATOR"/>
    <property type="match status" value="1"/>
</dbReference>
<dbReference type="InterPro" id="IPR050176">
    <property type="entry name" value="LTTR"/>
</dbReference>
<keyword evidence="5" id="KW-0804">Transcription</keyword>
<keyword evidence="4" id="KW-0010">Activator</keyword>
<evidence type="ECO:0000256" key="4">
    <source>
        <dbReference type="ARBA" id="ARBA00023159"/>
    </source>
</evidence>
<protein>
    <submittedName>
        <fullName evidence="7">LysR family transcriptional regulator</fullName>
    </submittedName>
</protein>
<dbReference type="AlphaFoldDB" id="A0A5S5CRL6"/>
<dbReference type="RefSeq" id="WP_166534111.1">
    <property type="nucleotide sequence ID" value="NZ_VNHW01000010.1"/>
</dbReference>
<evidence type="ECO:0000256" key="2">
    <source>
        <dbReference type="ARBA" id="ARBA00023015"/>
    </source>
</evidence>
<dbReference type="GO" id="GO:0003677">
    <property type="term" value="F:DNA binding"/>
    <property type="evidence" value="ECO:0007669"/>
    <property type="project" value="UniProtKB-KW"/>
</dbReference>
<evidence type="ECO:0000313" key="7">
    <source>
        <dbReference type="EMBL" id="TYP86245.1"/>
    </source>
</evidence>
<dbReference type="SUPFAM" id="SSF53850">
    <property type="entry name" value="Periplasmic binding protein-like II"/>
    <property type="match status" value="1"/>
</dbReference>
<feature type="domain" description="HTH lysR-type" evidence="6">
    <location>
        <begin position="3"/>
        <end position="59"/>
    </location>
</feature>
<dbReference type="Gene3D" id="1.10.10.10">
    <property type="entry name" value="Winged helix-like DNA-binding domain superfamily/Winged helix DNA-binding domain"/>
    <property type="match status" value="1"/>
</dbReference>
<evidence type="ECO:0000313" key="8">
    <source>
        <dbReference type="Proteomes" id="UP000322499"/>
    </source>
</evidence>
<dbReference type="GO" id="GO:0003700">
    <property type="term" value="F:DNA-binding transcription factor activity"/>
    <property type="evidence" value="ECO:0007669"/>
    <property type="project" value="InterPro"/>
</dbReference>
<accession>A0A5S5CRL6</accession>
<dbReference type="InterPro" id="IPR036388">
    <property type="entry name" value="WH-like_DNA-bd_sf"/>
</dbReference>
<dbReference type="NCBIfam" id="TIGR03298">
    <property type="entry name" value="argP"/>
    <property type="match status" value="1"/>
</dbReference>
<reference evidence="7 8" key="1">
    <citation type="submission" date="2019-07" db="EMBL/GenBank/DDBJ databases">
        <title>Genomic Encyclopedia of Archaeal and Bacterial Type Strains, Phase II (KMG-II): from individual species to whole genera.</title>
        <authorList>
            <person name="Goeker M."/>
        </authorList>
    </citation>
    <scope>NUCLEOTIDE SEQUENCE [LARGE SCALE GENOMIC DNA]</scope>
    <source>
        <strain evidence="7 8">DSM 46842</strain>
    </source>
</reference>
<keyword evidence="8" id="KW-1185">Reference proteome</keyword>
<dbReference type="NCBIfam" id="NF009888">
    <property type="entry name" value="PRK13348.1"/>
    <property type="match status" value="1"/>
</dbReference>
<evidence type="ECO:0000256" key="5">
    <source>
        <dbReference type="ARBA" id="ARBA00023163"/>
    </source>
</evidence>
<dbReference type="Pfam" id="PF03466">
    <property type="entry name" value="LysR_substrate"/>
    <property type="match status" value="1"/>
</dbReference>
<evidence type="ECO:0000259" key="6">
    <source>
        <dbReference type="PROSITE" id="PS50931"/>
    </source>
</evidence>
<proteinExistence type="inferred from homology"/>
<evidence type="ECO:0000256" key="1">
    <source>
        <dbReference type="ARBA" id="ARBA00009437"/>
    </source>
</evidence>
<dbReference type="PROSITE" id="PS50931">
    <property type="entry name" value="HTH_LYSR"/>
    <property type="match status" value="1"/>
</dbReference>
<comment type="similarity">
    <text evidence="1">Belongs to the LysR transcriptional regulatory family.</text>
</comment>
<organism evidence="7 8">
    <name type="scientific">Blastococcus xanthinilyticus</name>
    <dbReference type="NCBI Taxonomy" id="1564164"/>
    <lineage>
        <taxon>Bacteria</taxon>
        <taxon>Bacillati</taxon>
        <taxon>Actinomycetota</taxon>
        <taxon>Actinomycetes</taxon>
        <taxon>Geodermatophilales</taxon>
        <taxon>Geodermatophilaceae</taxon>
        <taxon>Blastococcus</taxon>
    </lineage>
</organism>
<keyword evidence="2" id="KW-0805">Transcription regulation</keyword>
<dbReference type="InterPro" id="IPR036390">
    <property type="entry name" value="WH_DNA-bd_sf"/>
</dbReference>
<dbReference type="Pfam" id="PF00126">
    <property type="entry name" value="HTH_1"/>
    <property type="match status" value="1"/>
</dbReference>
<dbReference type="SUPFAM" id="SSF46785">
    <property type="entry name" value="Winged helix' DNA-binding domain"/>
    <property type="match status" value="1"/>
</dbReference>
<keyword evidence="3" id="KW-0238">DNA-binding</keyword>
<dbReference type="InterPro" id="IPR005119">
    <property type="entry name" value="LysR_subst-bd"/>
</dbReference>